<accession>A0A401G027</accession>
<protein>
    <submittedName>
        <fullName evidence="9">MATE family efflux transporter</fullName>
    </submittedName>
</protein>
<dbReference type="Pfam" id="PF01554">
    <property type="entry name" value="MatE"/>
    <property type="match status" value="2"/>
</dbReference>
<dbReference type="GO" id="GO:0015297">
    <property type="term" value="F:antiporter activity"/>
    <property type="evidence" value="ECO:0007669"/>
    <property type="project" value="InterPro"/>
</dbReference>
<keyword evidence="4" id="KW-1003">Cell membrane</keyword>
<feature type="transmembrane region" description="Helical" evidence="8">
    <location>
        <begin position="12"/>
        <end position="31"/>
    </location>
</feature>
<dbReference type="InterPro" id="IPR044644">
    <property type="entry name" value="DinF-like"/>
</dbReference>
<feature type="transmembrane region" description="Helical" evidence="8">
    <location>
        <begin position="313"/>
        <end position="335"/>
    </location>
</feature>
<feature type="transmembrane region" description="Helical" evidence="8">
    <location>
        <begin position="355"/>
        <end position="372"/>
    </location>
</feature>
<sequence>MNSVSDDHPFVSAPHATLMSMSFPVLFSLIAEPLTGLADTAFVARLGTAPLAALGVGTMTLSSVFWIFNFLGIGTQTEVARAEGRGEKRRAVEVGGLALALGLIFGGLLIVAGFPLMSPAAALMGATDAVREHAVAYMRVRLLGAPAVLVSIAAFGVLRGLQDMRTPLWVAVGVNVLNLLLDALFIFGWGPVPALGIFGAALASTISQWAGAAWTVRVVYLRLGMPKQVRAADAYRLLRVGGDLFVRTGLVTAFLLLTTRSATQIGADAGAAHQAIRQFWMFTALFLDAFAITGQSLVAYFMGQGRADQVRRVAKVVCLWSMGFGLALGIFMGIVREGMIHLLVPPPAADLFRSAWLVAALMQPVNALAFATDGIHWGTGDYRFLRNVMIAATATGVTGILLTDAGQPGALTHVWEVTTLWVTVRAIFGIMRIWPGMGQSPIARKA</sequence>
<evidence type="ECO:0000256" key="1">
    <source>
        <dbReference type="ARBA" id="ARBA00004651"/>
    </source>
</evidence>
<dbReference type="InterPro" id="IPR048279">
    <property type="entry name" value="MdtK-like"/>
</dbReference>
<comment type="similarity">
    <text evidence="2">Belongs to the multi antimicrobial extrusion (MATE) (TC 2.A.66.1) family.</text>
</comment>
<evidence type="ECO:0000256" key="7">
    <source>
        <dbReference type="ARBA" id="ARBA00023136"/>
    </source>
</evidence>
<dbReference type="GO" id="GO:0042910">
    <property type="term" value="F:xenobiotic transmembrane transporter activity"/>
    <property type="evidence" value="ECO:0007669"/>
    <property type="project" value="InterPro"/>
</dbReference>
<feature type="transmembrane region" description="Helical" evidence="8">
    <location>
        <begin position="51"/>
        <end position="73"/>
    </location>
</feature>
<reference evidence="10" key="2">
    <citation type="submission" date="2019-01" db="EMBL/GenBank/DDBJ databases">
        <title>Genome sequence of Desulfonema ishimotonii strain Tokyo 01.</title>
        <authorList>
            <person name="Fukui M."/>
        </authorList>
    </citation>
    <scope>NUCLEOTIDE SEQUENCE [LARGE SCALE GENOMIC DNA]</scope>
    <source>
        <strain evidence="10">Tokyo 01</strain>
    </source>
</reference>
<keyword evidence="5 8" id="KW-0812">Transmembrane</keyword>
<dbReference type="InterPro" id="IPR002528">
    <property type="entry name" value="MATE_fam"/>
</dbReference>
<feature type="transmembrane region" description="Helical" evidence="8">
    <location>
        <begin position="136"/>
        <end position="156"/>
    </location>
</feature>
<gene>
    <name evidence="9" type="ORF">DENIS_3564</name>
</gene>
<feature type="transmembrane region" description="Helical" evidence="8">
    <location>
        <begin position="195"/>
        <end position="216"/>
    </location>
</feature>
<dbReference type="EMBL" id="BEXT01000001">
    <property type="protein sequence ID" value="GBC62592.1"/>
    <property type="molecule type" value="Genomic_DNA"/>
</dbReference>
<evidence type="ECO:0000256" key="5">
    <source>
        <dbReference type="ARBA" id="ARBA00022692"/>
    </source>
</evidence>
<evidence type="ECO:0000313" key="9">
    <source>
        <dbReference type="EMBL" id="GBC62592.1"/>
    </source>
</evidence>
<evidence type="ECO:0000256" key="4">
    <source>
        <dbReference type="ARBA" id="ARBA00022475"/>
    </source>
</evidence>
<evidence type="ECO:0000256" key="3">
    <source>
        <dbReference type="ARBA" id="ARBA00022448"/>
    </source>
</evidence>
<feature type="transmembrane region" description="Helical" evidence="8">
    <location>
        <begin position="384"/>
        <end position="402"/>
    </location>
</feature>
<dbReference type="PIRSF" id="PIRSF006603">
    <property type="entry name" value="DinF"/>
    <property type="match status" value="1"/>
</dbReference>
<keyword evidence="7 8" id="KW-0472">Membrane</keyword>
<feature type="transmembrane region" description="Helical" evidence="8">
    <location>
        <begin position="414"/>
        <end position="434"/>
    </location>
</feature>
<dbReference type="PANTHER" id="PTHR42893:SF46">
    <property type="entry name" value="PROTEIN DETOXIFICATION 44, CHLOROPLASTIC"/>
    <property type="match status" value="1"/>
</dbReference>
<keyword evidence="10" id="KW-1185">Reference proteome</keyword>
<organism evidence="9 10">
    <name type="scientific">Desulfonema ishimotonii</name>
    <dbReference type="NCBI Taxonomy" id="45657"/>
    <lineage>
        <taxon>Bacteria</taxon>
        <taxon>Pseudomonadati</taxon>
        <taxon>Thermodesulfobacteriota</taxon>
        <taxon>Desulfobacteria</taxon>
        <taxon>Desulfobacterales</taxon>
        <taxon>Desulfococcaceae</taxon>
        <taxon>Desulfonema</taxon>
    </lineage>
</organism>
<comment type="caution">
    <text evidence="9">The sequence shown here is derived from an EMBL/GenBank/DDBJ whole genome shotgun (WGS) entry which is preliminary data.</text>
</comment>
<feature type="transmembrane region" description="Helical" evidence="8">
    <location>
        <begin position="94"/>
        <end position="116"/>
    </location>
</feature>
<dbReference type="PANTHER" id="PTHR42893">
    <property type="entry name" value="PROTEIN DETOXIFICATION 44, CHLOROPLASTIC-RELATED"/>
    <property type="match status" value="1"/>
</dbReference>
<keyword evidence="3" id="KW-0813">Transport</keyword>
<dbReference type="RefSeq" id="WP_208022607.1">
    <property type="nucleotide sequence ID" value="NZ_BEXT01000001.1"/>
</dbReference>
<evidence type="ECO:0000256" key="2">
    <source>
        <dbReference type="ARBA" id="ARBA00010199"/>
    </source>
</evidence>
<dbReference type="NCBIfam" id="TIGR00797">
    <property type="entry name" value="matE"/>
    <property type="match status" value="1"/>
</dbReference>
<dbReference type="CDD" id="cd13136">
    <property type="entry name" value="MATE_DinF_like"/>
    <property type="match status" value="1"/>
</dbReference>
<feature type="transmembrane region" description="Helical" evidence="8">
    <location>
        <begin position="168"/>
        <end position="189"/>
    </location>
</feature>
<dbReference type="GO" id="GO:0005886">
    <property type="term" value="C:plasma membrane"/>
    <property type="evidence" value="ECO:0007669"/>
    <property type="project" value="UniProtKB-SubCell"/>
</dbReference>
<feature type="transmembrane region" description="Helical" evidence="8">
    <location>
        <begin position="279"/>
        <end position="301"/>
    </location>
</feature>
<proteinExistence type="inferred from homology"/>
<evidence type="ECO:0000256" key="8">
    <source>
        <dbReference type="SAM" id="Phobius"/>
    </source>
</evidence>
<evidence type="ECO:0000313" key="10">
    <source>
        <dbReference type="Proteomes" id="UP000288096"/>
    </source>
</evidence>
<comment type="subcellular location">
    <subcellularLocation>
        <location evidence="1">Cell membrane</location>
        <topology evidence="1">Multi-pass membrane protein</topology>
    </subcellularLocation>
</comment>
<reference evidence="10" key="1">
    <citation type="submission" date="2017-11" db="EMBL/GenBank/DDBJ databases">
        <authorList>
            <person name="Watanabe M."/>
            <person name="Kojima H."/>
        </authorList>
    </citation>
    <scope>NUCLEOTIDE SEQUENCE [LARGE SCALE GENOMIC DNA]</scope>
    <source>
        <strain evidence="10">Tokyo 01</strain>
    </source>
</reference>
<keyword evidence="6 8" id="KW-1133">Transmembrane helix</keyword>
<name>A0A401G027_9BACT</name>
<dbReference type="AlphaFoldDB" id="A0A401G027"/>
<evidence type="ECO:0000256" key="6">
    <source>
        <dbReference type="ARBA" id="ARBA00022989"/>
    </source>
</evidence>
<dbReference type="Proteomes" id="UP000288096">
    <property type="component" value="Unassembled WGS sequence"/>
</dbReference>
<feature type="transmembrane region" description="Helical" evidence="8">
    <location>
        <begin position="237"/>
        <end position="259"/>
    </location>
</feature>